<evidence type="ECO:0000259" key="2">
    <source>
        <dbReference type="Pfam" id="PF19762"/>
    </source>
</evidence>
<keyword evidence="1" id="KW-0812">Transmembrane</keyword>
<dbReference type="RefSeq" id="WP_142530130.1">
    <property type="nucleotide sequence ID" value="NZ_CBCSJO010000001.1"/>
</dbReference>
<dbReference type="OrthoDB" id="679295at2"/>
<dbReference type="EMBL" id="FXTN01000011">
    <property type="protein sequence ID" value="SMO94250.1"/>
    <property type="molecule type" value="Genomic_DNA"/>
</dbReference>
<gene>
    <name evidence="3" type="ORF">SAMN06265348_111158</name>
</gene>
<feature type="domain" description="DUF6249" evidence="2">
    <location>
        <begin position="11"/>
        <end position="106"/>
    </location>
</feature>
<protein>
    <recommendedName>
        <fullName evidence="2">DUF6249 domain-containing protein</fullName>
    </recommendedName>
</protein>
<keyword evidence="1" id="KW-1133">Transmembrane helix</keyword>
<feature type="transmembrane region" description="Helical" evidence="1">
    <location>
        <begin position="6"/>
        <end position="26"/>
    </location>
</feature>
<name>A0A521FFC5_9SPHI</name>
<dbReference type="Proteomes" id="UP000320300">
    <property type="component" value="Unassembled WGS sequence"/>
</dbReference>
<evidence type="ECO:0000256" key="1">
    <source>
        <dbReference type="SAM" id="Phobius"/>
    </source>
</evidence>
<evidence type="ECO:0000313" key="3">
    <source>
        <dbReference type="EMBL" id="SMO94250.1"/>
    </source>
</evidence>
<evidence type="ECO:0000313" key="4">
    <source>
        <dbReference type="Proteomes" id="UP000320300"/>
    </source>
</evidence>
<proteinExistence type="predicted"/>
<sequence length="112" mass="12575">MDEITRDAIVSIGSFAAIFGVIYVYLVTRHRERMSMLEKGVPASPFNSIKYSNFLTLKYGMLLVGIAVGILMGHVATYHWGVSRSTAFLAMVFLFGGLSLVLNYMIFRNNRE</sequence>
<dbReference type="AlphaFoldDB" id="A0A521FFC5"/>
<organism evidence="3 4">
    <name type="scientific">Pedobacter westerhofensis</name>
    <dbReference type="NCBI Taxonomy" id="425512"/>
    <lineage>
        <taxon>Bacteria</taxon>
        <taxon>Pseudomonadati</taxon>
        <taxon>Bacteroidota</taxon>
        <taxon>Sphingobacteriia</taxon>
        <taxon>Sphingobacteriales</taxon>
        <taxon>Sphingobacteriaceae</taxon>
        <taxon>Pedobacter</taxon>
    </lineage>
</organism>
<keyword evidence="4" id="KW-1185">Reference proteome</keyword>
<keyword evidence="1" id="KW-0472">Membrane</keyword>
<feature type="transmembrane region" description="Helical" evidence="1">
    <location>
        <begin position="59"/>
        <end position="81"/>
    </location>
</feature>
<accession>A0A521FFC5</accession>
<dbReference type="Pfam" id="PF19762">
    <property type="entry name" value="DUF6249"/>
    <property type="match status" value="1"/>
</dbReference>
<feature type="transmembrane region" description="Helical" evidence="1">
    <location>
        <begin position="87"/>
        <end position="107"/>
    </location>
</feature>
<reference evidence="3 4" key="1">
    <citation type="submission" date="2017-05" db="EMBL/GenBank/DDBJ databases">
        <authorList>
            <person name="Varghese N."/>
            <person name="Submissions S."/>
        </authorList>
    </citation>
    <scope>NUCLEOTIDE SEQUENCE [LARGE SCALE GENOMIC DNA]</scope>
    <source>
        <strain evidence="3 4">DSM 19036</strain>
    </source>
</reference>
<dbReference type="InterPro" id="IPR046216">
    <property type="entry name" value="DUF6249"/>
</dbReference>